<dbReference type="PROSITE" id="PS00463">
    <property type="entry name" value="ZN2_CY6_FUNGAL_1"/>
    <property type="match status" value="1"/>
</dbReference>
<evidence type="ECO:0000256" key="1">
    <source>
        <dbReference type="ARBA" id="ARBA00022723"/>
    </source>
</evidence>
<evidence type="ECO:0000313" key="4">
    <source>
        <dbReference type="EMBL" id="KAK0384881.1"/>
    </source>
</evidence>
<protein>
    <recommendedName>
        <fullName evidence="3">Zn(2)-C6 fungal-type domain-containing protein</fullName>
    </recommendedName>
</protein>
<accession>A0AA39GD73</accession>
<dbReference type="Gene3D" id="4.10.240.10">
    <property type="entry name" value="Zn(2)-C6 fungal-type DNA-binding domain"/>
    <property type="match status" value="1"/>
</dbReference>
<keyword evidence="2" id="KW-0539">Nucleus</keyword>
<dbReference type="InterPro" id="IPR050987">
    <property type="entry name" value="AtrR-like"/>
</dbReference>
<dbReference type="GO" id="GO:0003677">
    <property type="term" value="F:DNA binding"/>
    <property type="evidence" value="ECO:0007669"/>
    <property type="project" value="InterPro"/>
</dbReference>
<dbReference type="GO" id="GO:0006351">
    <property type="term" value="P:DNA-templated transcription"/>
    <property type="evidence" value="ECO:0007669"/>
    <property type="project" value="InterPro"/>
</dbReference>
<dbReference type="CDD" id="cd00067">
    <property type="entry name" value="GAL4"/>
    <property type="match status" value="1"/>
</dbReference>
<dbReference type="PANTHER" id="PTHR46910:SF39">
    <property type="entry name" value="ZN(II)2CYS6 TRANSCRIPTION FACTOR (EUROFUNG)"/>
    <property type="match status" value="1"/>
</dbReference>
<dbReference type="SMART" id="SM00906">
    <property type="entry name" value="Fungal_trans"/>
    <property type="match status" value="1"/>
</dbReference>
<evidence type="ECO:0000256" key="2">
    <source>
        <dbReference type="ARBA" id="ARBA00023242"/>
    </source>
</evidence>
<reference evidence="4" key="1">
    <citation type="submission" date="2022-10" db="EMBL/GenBank/DDBJ databases">
        <title>Determination and structural analysis of whole genome sequence of Sarocladium strictum F4-1.</title>
        <authorList>
            <person name="Hu L."/>
            <person name="Jiang Y."/>
        </authorList>
    </citation>
    <scope>NUCLEOTIDE SEQUENCE</scope>
    <source>
        <strain evidence="4">F4-1</strain>
    </source>
</reference>
<dbReference type="InterPro" id="IPR007219">
    <property type="entry name" value="XnlR_reg_dom"/>
</dbReference>
<dbReference type="InterPro" id="IPR001138">
    <property type="entry name" value="Zn2Cys6_DnaBD"/>
</dbReference>
<dbReference type="CDD" id="cd12148">
    <property type="entry name" value="fungal_TF_MHR"/>
    <property type="match status" value="1"/>
</dbReference>
<dbReference type="GO" id="GO:0008270">
    <property type="term" value="F:zinc ion binding"/>
    <property type="evidence" value="ECO:0007669"/>
    <property type="project" value="InterPro"/>
</dbReference>
<dbReference type="GO" id="GO:0000981">
    <property type="term" value="F:DNA-binding transcription factor activity, RNA polymerase II-specific"/>
    <property type="evidence" value="ECO:0007669"/>
    <property type="project" value="InterPro"/>
</dbReference>
<dbReference type="PROSITE" id="PS50048">
    <property type="entry name" value="ZN2_CY6_FUNGAL_2"/>
    <property type="match status" value="1"/>
</dbReference>
<dbReference type="PANTHER" id="PTHR46910">
    <property type="entry name" value="TRANSCRIPTION FACTOR PDR1"/>
    <property type="match status" value="1"/>
</dbReference>
<dbReference type="AlphaFoldDB" id="A0AA39GD73"/>
<proteinExistence type="predicted"/>
<feature type="domain" description="Zn(2)-C6 fungal-type" evidence="3">
    <location>
        <begin position="20"/>
        <end position="51"/>
    </location>
</feature>
<dbReference type="SMART" id="SM00066">
    <property type="entry name" value="GAL4"/>
    <property type="match status" value="1"/>
</dbReference>
<keyword evidence="1" id="KW-0479">Metal-binding</keyword>
<evidence type="ECO:0000313" key="5">
    <source>
        <dbReference type="Proteomes" id="UP001175261"/>
    </source>
</evidence>
<dbReference type="Pfam" id="PF04082">
    <property type="entry name" value="Fungal_trans"/>
    <property type="match status" value="1"/>
</dbReference>
<sequence>MPSTREKSEQRPGKRRAAMSCDRCKSRKTKCVDPVPGPCRFCASIDAPCHLDSSRRKQRPFYRVSEEEFRCMTQVLQHFLPNTALNLQNLRACVQSLDSIPVPDPVTPSASDAPFSSYALADVPPSAVADSADDDVSISDEMAELFNELGKMRLDPRGVPRYVAPGSAYLFHSTVRSMKDPQPSASIKKNKILAPLTATHVTSPPSAGSPLGVVGSPSQVNLPRRDICNRCVARFFSDINSVYWLFSAEQLHSVLDRLYGGDATCATPATLCALYSILALTCESEMQQEWAESAARPSVTYLTLAKSLTPALYDTADSDSIRALCLLSLALSASMCVNTAYVYVGAAVRMAFTLGWHVRDDLPPRNEMADQVDLRLFCTLYSLDLDVSLTFGSPTAVGRGMMNSTPKAPSEQLLSPGSHMPLEYLDVSCQLAHVRRGFTNLLYERPTTSSPPICISAVGKAVSDLEGWFSNMPTHISDLTKVAKFHERAVGILHLRYWNAMIYATRPFLLYSAWRRHEPMPEVKQKWFQELSAKCITAAQQSLEVLEFLRARDLLSSLMILDCGCILDNMQVFLLGMLFSDPVVHKQNLVACLRTLQTMEPVFWTRSALAEVTAQLQERGILNQDHELDLGNDECPGLIFLEFSQQGERQGPRPMKHIHSGTSQDLMLTDATARFTPSSAFLISRPCCPGQKREAMWCMAYNCLQKQRL</sequence>
<dbReference type="EMBL" id="JAPDFR010000007">
    <property type="protein sequence ID" value="KAK0384881.1"/>
    <property type="molecule type" value="Genomic_DNA"/>
</dbReference>
<dbReference type="Proteomes" id="UP001175261">
    <property type="component" value="Unassembled WGS sequence"/>
</dbReference>
<name>A0AA39GD73_SARSR</name>
<evidence type="ECO:0000259" key="3">
    <source>
        <dbReference type="PROSITE" id="PS50048"/>
    </source>
</evidence>
<comment type="caution">
    <text evidence="4">The sequence shown here is derived from an EMBL/GenBank/DDBJ whole genome shotgun (WGS) entry which is preliminary data.</text>
</comment>
<organism evidence="4 5">
    <name type="scientific">Sarocladium strictum</name>
    <name type="common">Black bundle disease fungus</name>
    <name type="synonym">Acremonium strictum</name>
    <dbReference type="NCBI Taxonomy" id="5046"/>
    <lineage>
        <taxon>Eukaryota</taxon>
        <taxon>Fungi</taxon>
        <taxon>Dikarya</taxon>
        <taxon>Ascomycota</taxon>
        <taxon>Pezizomycotina</taxon>
        <taxon>Sordariomycetes</taxon>
        <taxon>Hypocreomycetidae</taxon>
        <taxon>Hypocreales</taxon>
        <taxon>Sarocladiaceae</taxon>
        <taxon>Sarocladium</taxon>
    </lineage>
</organism>
<dbReference type="SUPFAM" id="SSF57701">
    <property type="entry name" value="Zn2/Cys6 DNA-binding domain"/>
    <property type="match status" value="1"/>
</dbReference>
<keyword evidence="5" id="KW-1185">Reference proteome</keyword>
<dbReference type="InterPro" id="IPR036864">
    <property type="entry name" value="Zn2-C6_fun-type_DNA-bd_sf"/>
</dbReference>
<gene>
    <name evidence="4" type="ORF">NLU13_7359</name>
</gene>